<evidence type="ECO:0000256" key="5">
    <source>
        <dbReference type="ARBA" id="ARBA00023136"/>
    </source>
</evidence>
<evidence type="ECO:0000256" key="4">
    <source>
        <dbReference type="ARBA" id="ARBA00022989"/>
    </source>
</evidence>
<feature type="transmembrane region" description="Helical" evidence="6">
    <location>
        <begin position="95"/>
        <end position="126"/>
    </location>
</feature>
<protein>
    <submittedName>
        <fullName evidence="8">Citrate-Mg2+:H+ or citrate-Ca2+:H+ symporter, CitMHS family</fullName>
    </submittedName>
</protein>
<keyword evidence="4 6" id="KW-1133">Transmembrane helix</keyword>
<feature type="transmembrane region" description="Helical" evidence="6">
    <location>
        <begin position="138"/>
        <end position="158"/>
    </location>
</feature>
<dbReference type="OrthoDB" id="5329450at2"/>
<evidence type="ECO:0000313" key="9">
    <source>
        <dbReference type="Proteomes" id="UP000198892"/>
    </source>
</evidence>
<feature type="transmembrane region" description="Helical" evidence="6">
    <location>
        <begin position="326"/>
        <end position="346"/>
    </location>
</feature>
<feature type="transmembrane region" description="Helical" evidence="6">
    <location>
        <begin position="56"/>
        <end position="75"/>
    </location>
</feature>
<feature type="transmembrane region" description="Helical" evidence="6">
    <location>
        <begin position="296"/>
        <end position="314"/>
    </location>
</feature>
<sequence>MVSFIGFLTIITIVTLLITKKLSPIVAMTLIPVAAALILGSGVEELTTYFQDGIDSVMSVVIMFIFAILFFGMMQDAGLFDPIIDKVIALTKGNVVLVAMGTIAIAIVAGLDGSGASTFLITIPALLPLYKRLNMSPLLLMLLTVLSVGVMNLLPWAGPIGRAATVLNMDPVALWRPLIPLQLIEIVLLFIVGALFGLREKKRIAQKQESTAASEEIAAAAETLEMDEEEKAFRDSLKRPKMLWFNIIFTLLLIGTLMSGVLPSGFVFMIGLSIALPLNYRSVDEQMGRIKEHAPNALMMAGIILAAGTFLGILEGTGMLEEMASGLVNILPGLVVPYLHMIIGFFGVPFDLLLSTDAYYFALVPIVEQIVSGFGVESTKIIYTLVVGNIIGTMVSPFAPALWLGLGLARVEMGQHLKYSFFWVWAFSILLLFVAWIMGIIGS</sequence>
<feature type="transmembrane region" description="Helical" evidence="6">
    <location>
        <begin position="421"/>
        <end position="441"/>
    </location>
</feature>
<evidence type="ECO:0000256" key="3">
    <source>
        <dbReference type="ARBA" id="ARBA00022692"/>
    </source>
</evidence>
<keyword evidence="3 6" id="KW-0812">Transmembrane</keyword>
<keyword evidence="9" id="KW-1185">Reference proteome</keyword>
<dbReference type="GO" id="GO:0015128">
    <property type="term" value="F:gluconate transmembrane transporter activity"/>
    <property type="evidence" value="ECO:0007669"/>
    <property type="project" value="InterPro"/>
</dbReference>
<reference evidence="9" key="1">
    <citation type="submission" date="2016-10" db="EMBL/GenBank/DDBJ databases">
        <authorList>
            <person name="Varghese N."/>
            <person name="Submissions S."/>
        </authorList>
    </citation>
    <scope>NUCLEOTIDE SEQUENCE [LARGE SCALE GENOMIC DNA]</scope>
    <source>
        <strain evidence="9">S7</strain>
    </source>
</reference>
<feature type="domain" description="Citrate transporter-like" evidence="7">
    <location>
        <begin position="15"/>
        <end position="388"/>
    </location>
</feature>
<evidence type="ECO:0000313" key="8">
    <source>
        <dbReference type="EMBL" id="SFP01618.1"/>
    </source>
</evidence>
<feature type="transmembrane region" description="Helical" evidence="6">
    <location>
        <begin position="383"/>
        <end position="409"/>
    </location>
</feature>
<dbReference type="GO" id="GO:0015137">
    <property type="term" value="F:citrate transmembrane transporter activity"/>
    <property type="evidence" value="ECO:0007669"/>
    <property type="project" value="InterPro"/>
</dbReference>
<dbReference type="RefSeq" id="WP_093334871.1">
    <property type="nucleotide sequence ID" value="NZ_FOXD01000002.1"/>
</dbReference>
<keyword evidence="2" id="KW-0813">Transport</keyword>
<proteinExistence type="predicted"/>
<dbReference type="STRING" id="1884432.SAMN05518683_1024"/>
<gene>
    <name evidence="8" type="ORF">SAMN05518683_1024</name>
</gene>
<dbReference type="EMBL" id="FOXD01000002">
    <property type="protein sequence ID" value="SFP01618.1"/>
    <property type="molecule type" value="Genomic_DNA"/>
</dbReference>
<dbReference type="NCBIfam" id="TIGR00784">
    <property type="entry name" value="citMHS"/>
    <property type="match status" value="1"/>
</dbReference>
<dbReference type="AlphaFoldDB" id="A0A1I5LW77"/>
<accession>A0A1I5LW77</accession>
<feature type="transmembrane region" description="Helical" evidence="6">
    <location>
        <begin position="243"/>
        <end position="276"/>
    </location>
</feature>
<dbReference type="PANTHER" id="PTHR30354:SF26">
    <property type="entry name" value="TRANSPORTER, PUTATIVE-RELATED"/>
    <property type="match status" value="1"/>
</dbReference>
<dbReference type="Pfam" id="PF03600">
    <property type="entry name" value="CitMHS"/>
    <property type="match status" value="1"/>
</dbReference>
<feature type="transmembrane region" description="Helical" evidence="6">
    <location>
        <begin position="25"/>
        <end position="44"/>
    </location>
</feature>
<dbReference type="PANTHER" id="PTHR30354">
    <property type="entry name" value="GNT FAMILY GLUCONATE TRANSPORTER"/>
    <property type="match status" value="1"/>
</dbReference>
<evidence type="ECO:0000256" key="2">
    <source>
        <dbReference type="ARBA" id="ARBA00022448"/>
    </source>
</evidence>
<evidence type="ECO:0000256" key="6">
    <source>
        <dbReference type="SAM" id="Phobius"/>
    </source>
</evidence>
<name>A0A1I5LW77_9BACI</name>
<dbReference type="InterPro" id="IPR003474">
    <property type="entry name" value="Glcn_transporter"/>
</dbReference>
<evidence type="ECO:0000259" key="7">
    <source>
        <dbReference type="Pfam" id="PF03600"/>
    </source>
</evidence>
<dbReference type="InterPro" id="IPR014738">
    <property type="entry name" value="Citrate_transporter"/>
</dbReference>
<comment type="subcellular location">
    <subcellularLocation>
        <location evidence="1">Membrane</location>
        <topology evidence="1">Multi-pass membrane protein</topology>
    </subcellularLocation>
</comment>
<dbReference type="GO" id="GO:0005886">
    <property type="term" value="C:plasma membrane"/>
    <property type="evidence" value="ECO:0007669"/>
    <property type="project" value="TreeGrafter"/>
</dbReference>
<feature type="transmembrane region" description="Helical" evidence="6">
    <location>
        <begin position="358"/>
        <end position="376"/>
    </location>
</feature>
<organism evidence="8 9">
    <name type="scientific">Salibacterium halotolerans</name>
    <dbReference type="NCBI Taxonomy" id="1884432"/>
    <lineage>
        <taxon>Bacteria</taxon>
        <taxon>Bacillati</taxon>
        <taxon>Bacillota</taxon>
        <taxon>Bacilli</taxon>
        <taxon>Bacillales</taxon>
        <taxon>Bacillaceae</taxon>
    </lineage>
</organism>
<feature type="transmembrane region" description="Helical" evidence="6">
    <location>
        <begin position="178"/>
        <end position="198"/>
    </location>
</feature>
<dbReference type="InterPro" id="IPR004680">
    <property type="entry name" value="Cit_transptr-like_dom"/>
</dbReference>
<dbReference type="Proteomes" id="UP000198892">
    <property type="component" value="Unassembled WGS sequence"/>
</dbReference>
<keyword evidence="5 6" id="KW-0472">Membrane</keyword>
<evidence type="ECO:0000256" key="1">
    <source>
        <dbReference type="ARBA" id="ARBA00004141"/>
    </source>
</evidence>